<dbReference type="RefSeq" id="WP_132627130.1">
    <property type="nucleotide sequence ID" value="NZ_SMKV01000048.1"/>
</dbReference>
<dbReference type="Proteomes" id="UP000294744">
    <property type="component" value="Unassembled WGS sequence"/>
</dbReference>
<dbReference type="EMBL" id="SMKV01000048">
    <property type="protein sequence ID" value="TDC87963.1"/>
    <property type="molecule type" value="Genomic_DNA"/>
</dbReference>
<gene>
    <name evidence="1" type="ORF">E1161_24715</name>
</gene>
<comment type="caution">
    <text evidence="1">The sequence shown here is derived from an EMBL/GenBank/DDBJ whole genome shotgun (WGS) entry which is preliminary data.</text>
</comment>
<name>A0A4R4UI29_9PSEU</name>
<protein>
    <recommendedName>
        <fullName evidence="3">DUF4352 domain-containing protein</fullName>
    </recommendedName>
</protein>
<evidence type="ECO:0000313" key="1">
    <source>
        <dbReference type="EMBL" id="TDC87963.1"/>
    </source>
</evidence>
<sequence length="181" mass="19506">MTRSSPSRLRRFSKLAIALVVFGLVVAGASGGFEDDRGKEVAFGETATLDGGYEITMAAPHSAPDVPGIESGPKTGVPVVPGCTWAAEITITNATDRPMPVSELEIRFASRGDQPSEPFGPEYDRWRSMVIAPGESFRDQVKFVGNRSGEPMDASIGVAAESHELYASWDSGREPEPWYEL</sequence>
<evidence type="ECO:0000313" key="2">
    <source>
        <dbReference type="Proteomes" id="UP000294744"/>
    </source>
</evidence>
<organism evidence="1 2">
    <name type="scientific">Saccharopolyspora aridisoli</name>
    <dbReference type="NCBI Taxonomy" id="2530385"/>
    <lineage>
        <taxon>Bacteria</taxon>
        <taxon>Bacillati</taxon>
        <taxon>Actinomycetota</taxon>
        <taxon>Actinomycetes</taxon>
        <taxon>Pseudonocardiales</taxon>
        <taxon>Pseudonocardiaceae</taxon>
        <taxon>Saccharopolyspora</taxon>
    </lineage>
</organism>
<evidence type="ECO:0008006" key="3">
    <source>
        <dbReference type="Google" id="ProtNLM"/>
    </source>
</evidence>
<proteinExistence type="predicted"/>
<accession>A0A4R4UI29</accession>
<keyword evidence="2" id="KW-1185">Reference proteome</keyword>
<reference evidence="1 2" key="1">
    <citation type="submission" date="2019-03" db="EMBL/GenBank/DDBJ databases">
        <title>Draft genome sequences of novel Actinobacteria.</title>
        <authorList>
            <person name="Sahin N."/>
            <person name="Ay H."/>
            <person name="Saygin H."/>
        </authorList>
    </citation>
    <scope>NUCLEOTIDE SEQUENCE [LARGE SCALE GENOMIC DNA]</scope>
    <source>
        <strain evidence="1 2">16K404</strain>
    </source>
</reference>
<dbReference type="AlphaFoldDB" id="A0A4R4UI29"/>